<reference evidence="1 2" key="1">
    <citation type="submission" date="2014-06" db="EMBL/GenBank/DDBJ databases">
        <authorList>
            <person name="Swart Estienne"/>
        </authorList>
    </citation>
    <scope>NUCLEOTIDE SEQUENCE [LARGE SCALE GENOMIC DNA]</scope>
    <source>
        <strain evidence="1 2">130c</strain>
    </source>
</reference>
<dbReference type="Proteomes" id="UP000039865">
    <property type="component" value="Unassembled WGS sequence"/>
</dbReference>
<proteinExistence type="predicted"/>
<organism evidence="1 2">
    <name type="scientific">Stylonychia lemnae</name>
    <name type="common">Ciliate</name>
    <dbReference type="NCBI Taxonomy" id="5949"/>
    <lineage>
        <taxon>Eukaryota</taxon>
        <taxon>Sar</taxon>
        <taxon>Alveolata</taxon>
        <taxon>Ciliophora</taxon>
        <taxon>Intramacronucleata</taxon>
        <taxon>Spirotrichea</taxon>
        <taxon>Stichotrichia</taxon>
        <taxon>Sporadotrichida</taxon>
        <taxon>Oxytrichidae</taxon>
        <taxon>Stylonychinae</taxon>
        <taxon>Stylonychia</taxon>
    </lineage>
</organism>
<gene>
    <name evidence="1" type="primary">Contig6283.g6727</name>
    <name evidence="1" type="ORF">STYLEM_6059</name>
</gene>
<protein>
    <submittedName>
        <fullName evidence="1">Uncharacterized protein</fullName>
    </submittedName>
</protein>
<dbReference type="InParanoid" id="A0A078A8I2"/>
<evidence type="ECO:0000313" key="2">
    <source>
        <dbReference type="Proteomes" id="UP000039865"/>
    </source>
</evidence>
<sequence>MPLDSIADQQIQESENGGSQFQACFITSKKRMVETPFIFGTYSEVSIESLKQIKLKYIEDYEGLVKYLADFHLIQKQNKPCLLCIDNLDHYIENKSFNNLTRMMRLNFVMTLIKDCQDLLDPCAVFKINNTIVTYRCSSTDESDFLRIYNEMNKFSQQIFYVSKKDSAQSITWKLLHNCSDLKHSILNQDGQMREEQFWNHLRFIEMFKVDENPYFFEEEFNFKVGIKRDYQNMIKSEGNANNQSTAASVIKVEDEQIKQTEDKQKFNLGRPQSYKFQRVIVMNEQVVENSISYVFDPILREIIKHFEDMSRAEAIDDE</sequence>
<dbReference type="EMBL" id="CCKQ01005831">
    <property type="protein sequence ID" value="CDW77091.1"/>
    <property type="molecule type" value="Genomic_DNA"/>
</dbReference>
<keyword evidence="2" id="KW-1185">Reference proteome</keyword>
<name>A0A078A8I2_STYLE</name>
<evidence type="ECO:0000313" key="1">
    <source>
        <dbReference type="EMBL" id="CDW77091.1"/>
    </source>
</evidence>
<dbReference type="OrthoDB" id="67296at2759"/>
<dbReference type="AlphaFoldDB" id="A0A078A8I2"/>
<accession>A0A078A8I2</accession>